<feature type="compositionally biased region" description="Acidic residues" evidence="1">
    <location>
        <begin position="1213"/>
        <end position="1223"/>
    </location>
</feature>
<dbReference type="PANTHER" id="PTHR48125:SF12">
    <property type="entry name" value="AT HOOK TRANSCRIPTION FACTOR FAMILY-RELATED"/>
    <property type="match status" value="1"/>
</dbReference>
<dbReference type="AlphaFoldDB" id="A0A0R3UKQ1"/>
<feature type="compositionally biased region" description="Polar residues" evidence="1">
    <location>
        <begin position="365"/>
        <end position="379"/>
    </location>
</feature>
<feature type="compositionally biased region" description="Pro residues" evidence="1">
    <location>
        <begin position="420"/>
        <end position="445"/>
    </location>
</feature>
<accession>A0A0R3UKQ1</accession>
<organism evidence="2 3">
    <name type="scientific">Mesocestoides corti</name>
    <name type="common">Flatworm</name>
    <dbReference type="NCBI Taxonomy" id="53468"/>
    <lineage>
        <taxon>Eukaryota</taxon>
        <taxon>Metazoa</taxon>
        <taxon>Spiralia</taxon>
        <taxon>Lophotrochozoa</taxon>
        <taxon>Platyhelminthes</taxon>
        <taxon>Cestoda</taxon>
        <taxon>Eucestoda</taxon>
        <taxon>Cyclophyllidea</taxon>
        <taxon>Mesocestoididae</taxon>
        <taxon>Mesocestoides</taxon>
    </lineage>
</organism>
<gene>
    <name evidence="2" type="ORF">MCOS_LOCUS8193</name>
</gene>
<dbReference type="OrthoDB" id="6249863at2759"/>
<dbReference type="PANTHER" id="PTHR48125">
    <property type="entry name" value="LP07818P1"/>
    <property type="match status" value="1"/>
</dbReference>
<evidence type="ECO:0000256" key="1">
    <source>
        <dbReference type="SAM" id="MobiDB-lite"/>
    </source>
</evidence>
<protein>
    <submittedName>
        <fullName evidence="2">Uncharacterized protein</fullName>
    </submittedName>
</protein>
<feature type="region of interest" description="Disordered" evidence="1">
    <location>
        <begin position="1200"/>
        <end position="1226"/>
    </location>
</feature>
<proteinExistence type="predicted"/>
<dbReference type="Proteomes" id="UP000267029">
    <property type="component" value="Unassembled WGS sequence"/>
</dbReference>
<keyword evidence="3" id="KW-1185">Reference proteome</keyword>
<feature type="compositionally biased region" description="Pro residues" evidence="1">
    <location>
        <begin position="395"/>
        <end position="408"/>
    </location>
</feature>
<dbReference type="EMBL" id="UXSR01005468">
    <property type="protein sequence ID" value="VDD82190.1"/>
    <property type="molecule type" value="Genomic_DNA"/>
</dbReference>
<feature type="compositionally biased region" description="Low complexity" evidence="1">
    <location>
        <begin position="446"/>
        <end position="457"/>
    </location>
</feature>
<feature type="compositionally biased region" description="Acidic residues" evidence="1">
    <location>
        <begin position="112"/>
        <end position="121"/>
    </location>
</feature>
<name>A0A0R3UKQ1_MESCO</name>
<dbReference type="STRING" id="53468.A0A0R3UKQ1"/>
<feature type="region of interest" description="Disordered" evidence="1">
    <location>
        <begin position="75"/>
        <end position="160"/>
    </location>
</feature>
<sequence>MQVDNQTRQERRWLPPPNQPSENFILSILSAAGDVCNQESEVLNDLGQPSFAADVCTFALDLLVPLAPPPHRDVLMPTHCRRHQTSAHPTSRIPKVTSRRRRVNRSKGGLDSTDEMTECEDAGGSSSSSGGSGSSGRNSDSGSRNGSSSDDNESCSESVSEKDQAVIAVDVSLDLRPTGFNGRLLGATWMSSPVVRQLLRIVFSCILGKWSSQACLQSLVASSLPTAYRGRKAQQLAILQQTDPSACQPHWCTNWLLYQAATCAMPRQTIDKLCTRILDVCLRGPPLSLGVPYSPEYHRFWVLSGISNMLFFGPSVESHLASWLRDRLLHSSENHTPKPVFLHVIAPLLLIAPRSSSNNSASNNGEGTSQPPSHRNSPMSKRPAGFQESPNFGPVRPPVPPPPPPHPMQGPRWSFASHTPPGPRPPFCPPQPPLAPHPPPPPPQPSQNISAPPAAAPHRTAFEVASGLFPHDNLPPDSPQLRYLRSLCLSLRSVTLTVLKDFFSMPEVRLRPLLESYLMLIPDQEVELLRDVFVRGLFEAPAECSARWIELLLDLELSTDTSVSVGARSLLKLLCLRTHESIVCRTEVDSEAAGVGNIPFIDCLEGLSRGRSCQEPLFPGGGVLMRKLVTEGCLSAGQLLVLHLHHAHRRSLARALFGNLMLWNLASETANSPSPPKTRCPLLYFFPLLADWESIGGGGGGVNSLRDLLRDCVADVLDALANLPPKSQANALVNVLWLLRREQHLQGDPQLHLRPAMVSLLPRFIALLPCLLGDADLTSAKTSRPVVAAHASSCLTDLLGATKPSNLLLANPPSPGPEHISRGGAVRGQLMRRHPLKQQLPAGNSELCSPVPGLWVELTKRLLHTGGDTRADAHVFGLALEDALLPHGMRLPQTSVCAPGSHSAPPSFVGPPTGLGLERTLALLRCFLQDSTTTTPSTNERILWGLLELLLLPPPPPPQKDNNTRGENKASKTAIIPAMRLVLGLLAGLEVSWASPLAPRVPLTPIQADAAVQAELGVFPLVGLPTVARQRARKVSRLSFSNGALVPDWLPLEGGRLAVEYGHRRVDTQSRLYQVTEFLVTRLAHLVSVSRTEGEGEEFAAPLECLLCRQTPRETAICLSDIRRNLRLRAFVDVRGEACAVPAPAAGVVFFTPGLLMALAQSHIVEPGVAEVFRRLLHQLAPMSPQKRITAVFEADDDVVLEDDTDHDRDDGGGGDDDDEPMLTEEGLRQVNVDGEIMVVIEN</sequence>
<evidence type="ECO:0000313" key="2">
    <source>
        <dbReference type="EMBL" id="VDD82190.1"/>
    </source>
</evidence>
<feature type="compositionally biased region" description="Low complexity" evidence="1">
    <location>
        <begin position="123"/>
        <end position="149"/>
    </location>
</feature>
<evidence type="ECO:0000313" key="3">
    <source>
        <dbReference type="Proteomes" id="UP000267029"/>
    </source>
</evidence>
<feature type="region of interest" description="Disordered" evidence="1">
    <location>
        <begin position="356"/>
        <end position="457"/>
    </location>
</feature>
<reference evidence="2 3" key="1">
    <citation type="submission" date="2018-10" db="EMBL/GenBank/DDBJ databases">
        <authorList>
            <consortium name="Pathogen Informatics"/>
        </authorList>
    </citation>
    <scope>NUCLEOTIDE SEQUENCE [LARGE SCALE GENOMIC DNA]</scope>
</reference>